<feature type="domain" description="TIR" evidence="13">
    <location>
        <begin position="537"/>
        <end position="683"/>
    </location>
</feature>
<keyword evidence="4 11" id="KW-0812">Transmembrane</keyword>
<comment type="caution">
    <text evidence="14">The sequence shown here is derived from an EMBL/GenBank/DDBJ whole genome shotgun (WGS) entry which is preliminary data.</text>
</comment>
<dbReference type="PRINTS" id="PR01537">
    <property type="entry name" value="INTRLKN1R1F"/>
</dbReference>
<feature type="signal peptide" evidence="12">
    <location>
        <begin position="1"/>
        <end position="20"/>
    </location>
</feature>
<keyword evidence="9" id="KW-0675">Receptor</keyword>
<proteinExistence type="inferred from homology"/>
<dbReference type="SMART" id="SM00255">
    <property type="entry name" value="TIR"/>
    <property type="match status" value="1"/>
</dbReference>
<dbReference type="PROSITE" id="PS51450">
    <property type="entry name" value="LRR"/>
    <property type="match status" value="2"/>
</dbReference>
<dbReference type="GO" id="GO:0038023">
    <property type="term" value="F:signaling receptor activity"/>
    <property type="evidence" value="ECO:0007669"/>
    <property type="project" value="TreeGrafter"/>
</dbReference>
<keyword evidence="7 11" id="KW-1133">Transmembrane helix</keyword>
<keyword evidence="10" id="KW-0325">Glycoprotein</keyword>
<dbReference type="Pfam" id="PF13855">
    <property type="entry name" value="LRR_8"/>
    <property type="match status" value="1"/>
</dbReference>
<evidence type="ECO:0000256" key="9">
    <source>
        <dbReference type="ARBA" id="ARBA00023170"/>
    </source>
</evidence>
<dbReference type="Gene3D" id="3.40.50.10140">
    <property type="entry name" value="Toll/interleukin-1 receptor homology (TIR) domain"/>
    <property type="match status" value="1"/>
</dbReference>
<protein>
    <recommendedName>
        <fullName evidence="13">TIR domain-containing protein</fullName>
    </recommendedName>
</protein>
<dbReference type="EMBL" id="CAIIXF020000001">
    <property type="protein sequence ID" value="CAH1774672.1"/>
    <property type="molecule type" value="Genomic_DNA"/>
</dbReference>
<dbReference type="Pfam" id="PF01582">
    <property type="entry name" value="TIR"/>
    <property type="match status" value="1"/>
</dbReference>
<dbReference type="InterPro" id="IPR035897">
    <property type="entry name" value="Toll_tir_struct_dom_sf"/>
</dbReference>
<dbReference type="SMART" id="SM00082">
    <property type="entry name" value="LRRCT"/>
    <property type="match status" value="2"/>
</dbReference>
<keyword evidence="5 12" id="KW-0732">Signal</keyword>
<dbReference type="Gene3D" id="3.80.10.10">
    <property type="entry name" value="Ribonuclease Inhibitor"/>
    <property type="match status" value="4"/>
</dbReference>
<dbReference type="InterPro" id="IPR003591">
    <property type="entry name" value="Leu-rich_rpt_typical-subtyp"/>
</dbReference>
<sequence length="777" mass="90271">MESLRMSILTLMIAVNLGLCVVMTDFYDNSCPERCTCLVEKNKLFQIRCREGFSTNELERLFYNLKDNITQLRFTSSQLREIPKSVCILRKLVVLDLSQNHISDIKNTSIGCLSTLSVLNLTNNRIKKLVNNTFSGLTTLKELYIGHNSIQRIDVFAFNKDLESLSLIDLNHNKLEEFDPWVFRLPNARDPNRCITLNVSYNDLQRFTNKINWSIAEERSPWGDCVKIDFQFNSFGRIQTFQDMVKMYHFTSVLELMKLIDMRFYFGNKFYCDCDMFEVVHYLKNVVHGIQIDVSINCFYPKALRGVDIFHAEEDKFQCEVKTDCPANCHCIRRPANDTIVVKCDRLSELPDNVPSGHHIELRLANNAIQSPTSSKAYLRNVTVFDVTNNNMISIDGTLIQILTQTPQTSILLESNNLTYLPKKEWQRLNVTNLEELTLSKNLLRCDCHSLWLKYWLQKNGRIVPDANAIQCHNQYLLGRSLKDVADSDFVCVNWIFVFIQIGVVNLLVLIGFVGVVFVIIDDKRKTPIQVDYDLRLQFDVFISFSEKDKDWVKKDLIDRLMYNEAENDEQGHEPRHWYYVAFADKDFVHGLQITQNIANCISDSRVTLLVLSKNFLQSNWCKYEFRTAHNNALSRKGVKVIIIKCEDLKGVPIDTDLAMHLKSHTFLDIHEPDFYRKLKRVLPVPLYTRLQEDVEDIIISETMVIEAESDVEQNDDELELQGAEQNIGAQINENDNVVEQEIEREDWFSPLHDEYNPRNLVLFQAHGSRNNLDLHH</sequence>
<gene>
    <name evidence="14" type="ORF">OFUS_LOCUS2087</name>
</gene>
<dbReference type="InterPro" id="IPR000483">
    <property type="entry name" value="Cys-rich_flank_reg_C"/>
</dbReference>
<evidence type="ECO:0000256" key="2">
    <source>
        <dbReference type="ARBA" id="ARBA00009634"/>
    </source>
</evidence>
<feature type="chain" id="PRO_5035780058" description="TIR domain-containing protein" evidence="12">
    <location>
        <begin position="21"/>
        <end position="777"/>
    </location>
</feature>
<evidence type="ECO:0000256" key="5">
    <source>
        <dbReference type="ARBA" id="ARBA00022729"/>
    </source>
</evidence>
<organism evidence="14 15">
    <name type="scientific">Owenia fusiformis</name>
    <name type="common">Polychaete worm</name>
    <dbReference type="NCBI Taxonomy" id="6347"/>
    <lineage>
        <taxon>Eukaryota</taxon>
        <taxon>Metazoa</taxon>
        <taxon>Spiralia</taxon>
        <taxon>Lophotrochozoa</taxon>
        <taxon>Annelida</taxon>
        <taxon>Polychaeta</taxon>
        <taxon>Sedentaria</taxon>
        <taxon>Canalipalpata</taxon>
        <taxon>Sabellida</taxon>
        <taxon>Oweniida</taxon>
        <taxon>Oweniidae</taxon>
        <taxon>Owenia</taxon>
    </lineage>
</organism>
<evidence type="ECO:0000256" key="10">
    <source>
        <dbReference type="ARBA" id="ARBA00023180"/>
    </source>
</evidence>
<keyword evidence="15" id="KW-1185">Reference proteome</keyword>
<dbReference type="OrthoDB" id="6107924at2759"/>
<name>A0A8S4N0N7_OWEFU</name>
<keyword evidence="3" id="KW-0433">Leucine-rich repeat</keyword>
<reference evidence="14" key="1">
    <citation type="submission" date="2022-03" db="EMBL/GenBank/DDBJ databases">
        <authorList>
            <person name="Martin C."/>
        </authorList>
    </citation>
    <scope>NUCLEOTIDE SEQUENCE</scope>
</reference>
<feature type="transmembrane region" description="Helical" evidence="11">
    <location>
        <begin position="495"/>
        <end position="521"/>
    </location>
</feature>
<evidence type="ECO:0000313" key="14">
    <source>
        <dbReference type="EMBL" id="CAH1774672.1"/>
    </source>
</evidence>
<dbReference type="PROSITE" id="PS50104">
    <property type="entry name" value="TIR"/>
    <property type="match status" value="1"/>
</dbReference>
<dbReference type="AlphaFoldDB" id="A0A8S4N0N7"/>
<evidence type="ECO:0000259" key="13">
    <source>
        <dbReference type="PROSITE" id="PS50104"/>
    </source>
</evidence>
<dbReference type="PANTHER" id="PTHR24365">
    <property type="entry name" value="TOLL-LIKE RECEPTOR"/>
    <property type="match status" value="1"/>
</dbReference>
<evidence type="ECO:0000256" key="7">
    <source>
        <dbReference type="ARBA" id="ARBA00022989"/>
    </source>
</evidence>
<comment type="similarity">
    <text evidence="2">Belongs to the Toll-like receptor family.</text>
</comment>
<dbReference type="Proteomes" id="UP000749559">
    <property type="component" value="Unassembled WGS sequence"/>
</dbReference>
<evidence type="ECO:0000256" key="12">
    <source>
        <dbReference type="SAM" id="SignalP"/>
    </source>
</evidence>
<evidence type="ECO:0000256" key="11">
    <source>
        <dbReference type="SAM" id="Phobius"/>
    </source>
</evidence>
<dbReference type="GO" id="GO:0005886">
    <property type="term" value="C:plasma membrane"/>
    <property type="evidence" value="ECO:0007669"/>
    <property type="project" value="TreeGrafter"/>
</dbReference>
<keyword evidence="8 11" id="KW-0472">Membrane</keyword>
<evidence type="ECO:0000256" key="6">
    <source>
        <dbReference type="ARBA" id="ARBA00022737"/>
    </source>
</evidence>
<dbReference type="InterPro" id="IPR001611">
    <property type="entry name" value="Leu-rich_rpt"/>
</dbReference>
<evidence type="ECO:0000256" key="3">
    <source>
        <dbReference type="ARBA" id="ARBA00022614"/>
    </source>
</evidence>
<accession>A0A8S4N0N7</accession>
<dbReference type="InterPro" id="IPR000157">
    <property type="entry name" value="TIR_dom"/>
</dbReference>
<dbReference type="InterPro" id="IPR032675">
    <property type="entry name" value="LRR_dom_sf"/>
</dbReference>
<keyword evidence="6" id="KW-0677">Repeat</keyword>
<dbReference type="SUPFAM" id="SSF52200">
    <property type="entry name" value="Toll/Interleukin receptor TIR domain"/>
    <property type="match status" value="1"/>
</dbReference>
<dbReference type="GO" id="GO:0007165">
    <property type="term" value="P:signal transduction"/>
    <property type="evidence" value="ECO:0007669"/>
    <property type="project" value="InterPro"/>
</dbReference>
<evidence type="ECO:0000256" key="1">
    <source>
        <dbReference type="ARBA" id="ARBA00004479"/>
    </source>
</evidence>
<dbReference type="PANTHER" id="PTHR24365:SF541">
    <property type="entry name" value="PROTEIN TOLL-RELATED"/>
    <property type="match status" value="1"/>
</dbReference>
<evidence type="ECO:0000256" key="4">
    <source>
        <dbReference type="ARBA" id="ARBA00022692"/>
    </source>
</evidence>
<evidence type="ECO:0000313" key="15">
    <source>
        <dbReference type="Proteomes" id="UP000749559"/>
    </source>
</evidence>
<dbReference type="SUPFAM" id="SSF52058">
    <property type="entry name" value="L domain-like"/>
    <property type="match status" value="1"/>
</dbReference>
<comment type="subcellular location">
    <subcellularLocation>
        <location evidence="1">Membrane</location>
        <topology evidence="1">Single-pass type I membrane protein</topology>
    </subcellularLocation>
</comment>
<evidence type="ECO:0000256" key="8">
    <source>
        <dbReference type="ARBA" id="ARBA00023136"/>
    </source>
</evidence>
<dbReference type="SMART" id="SM00369">
    <property type="entry name" value="LRR_TYP"/>
    <property type="match status" value="5"/>
</dbReference>